<evidence type="ECO:0000256" key="1">
    <source>
        <dbReference type="ARBA" id="ARBA00007664"/>
    </source>
</evidence>
<keyword evidence="7" id="KW-1185">Reference proteome</keyword>
<dbReference type="InterPro" id="IPR050430">
    <property type="entry name" value="Peptidase_S1"/>
</dbReference>
<protein>
    <submittedName>
        <fullName evidence="6">Serine protease</fullName>
    </submittedName>
</protein>
<organism evidence="6 7">
    <name type="scientific">Clydaea vesicula</name>
    <dbReference type="NCBI Taxonomy" id="447962"/>
    <lineage>
        <taxon>Eukaryota</taxon>
        <taxon>Fungi</taxon>
        <taxon>Fungi incertae sedis</taxon>
        <taxon>Chytridiomycota</taxon>
        <taxon>Chytridiomycota incertae sedis</taxon>
        <taxon>Chytridiomycetes</taxon>
        <taxon>Lobulomycetales</taxon>
        <taxon>Lobulomycetaceae</taxon>
        <taxon>Clydaea</taxon>
    </lineage>
</organism>
<keyword evidence="4" id="KW-0732">Signal</keyword>
<dbReference type="Proteomes" id="UP001211065">
    <property type="component" value="Unassembled WGS sequence"/>
</dbReference>
<evidence type="ECO:0000313" key="7">
    <source>
        <dbReference type="Proteomes" id="UP001211065"/>
    </source>
</evidence>
<evidence type="ECO:0000256" key="4">
    <source>
        <dbReference type="SAM" id="SignalP"/>
    </source>
</evidence>
<proteinExistence type="inferred from homology"/>
<feature type="domain" description="Peptidase S1" evidence="5">
    <location>
        <begin position="33"/>
        <end position="271"/>
    </location>
</feature>
<dbReference type="InterPro" id="IPR033116">
    <property type="entry name" value="TRYPSIN_SER"/>
</dbReference>
<dbReference type="FunFam" id="2.40.10.10:FF:000068">
    <property type="entry name" value="transmembrane protease serine 2"/>
    <property type="match status" value="1"/>
</dbReference>
<evidence type="ECO:0000313" key="6">
    <source>
        <dbReference type="EMBL" id="KAJ3221951.1"/>
    </source>
</evidence>
<dbReference type="CDD" id="cd00190">
    <property type="entry name" value="Tryp_SPc"/>
    <property type="match status" value="1"/>
</dbReference>
<accession>A0AAD5U528</accession>
<evidence type="ECO:0000256" key="2">
    <source>
        <dbReference type="ARBA" id="ARBA00023157"/>
    </source>
</evidence>
<dbReference type="InterPro" id="IPR018114">
    <property type="entry name" value="TRYPSIN_HIS"/>
</dbReference>
<dbReference type="Pfam" id="PF00089">
    <property type="entry name" value="Trypsin"/>
    <property type="match status" value="1"/>
</dbReference>
<keyword evidence="2" id="KW-1015">Disulfide bond</keyword>
<reference evidence="6" key="1">
    <citation type="submission" date="2020-05" db="EMBL/GenBank/DDBJ databases">
        <title>Phylogenomic resolution of chytrid fungi.</title>
        <authorList>
            <person name="Stajich J.E."/>
            <person name="Amses K."/>
            <person name="Simmons R."/>
            <person name="Seto K."/>
            <person name="Myers J."/>
            <person name="Bonds A."/>
            <person name="Quandt C.A."/>
            <person name="Barry K."/>
            <person name="Liu P."/>
            <person name="Grigoriev I."/>
            <person name="Longcore J.E."/>
            <person name="James T.Y."/>
        </authorList>
    </citation>
    <scope>NUCLEOTIDE SEQUENCE</scope>
    <source>
        <strain evidence="6">JEL0476</strain>
    </source>
</reference>
<gene>
    <name evidence="6" type="primary">CLIPD1</name>
    <name evidence="6" type="ORF">HK099_002851</name>
</gene>
<evidence type="ECO:0000259" key="5">
    <source>
        <dbReference type="PROSITE" id="PS50240"/>
    </source>
</evidence>
<dbReference type="PANTHER" id="PTHR24276:SF98">
    <property type="entry name" value="FI18310P1-RELATED"/>
    <property type="match status" value="1"/>
</dbReference>
<dbReference type="EMBL" id="JADGJW010000199">
    <property type="protein sequence ID" value="KAJ3221951.1"/>
    <property type="molecule type" value="Genomic_DNA"/>
</dbReference>
<dbReference type="InterPro" id="IPR001314">
    <property type="entry name" value="Peptidase_S1A"/>
</dbReference>
<dbReference type="GO" id="GO:0006508">
    <property type="term" value="P:proteolysis"/>
    <property type="evidence" value="ECO:0007669"/>
    <property type="project" value="UniProtKB-KW"/>
</dbReference>
<sequence>MKFSLVASTVLISAITSAPARDDNASVSFAPEIVGGEPVESQFSYPWMASYSMYSYDHYCGGTLIAKNLLMTAAHCNPTGNVANVNSVSTFRYDFTKTRAEEQSIEFKVEKIFNHPQYNQGGTNKNDISIWVLKQVSNPANRDVVYAKYAKSVAEPPKDLKIRALGWGATRQGGSGSKVLLQVDVPVVDNEECNRQYPGQIFESSVCAAEVAGGKDTCQGDSGGPIFSLNESGDVTVSGITSWGRGCALAGYAGVYSRVGSHTDFIQSYIDQYAQF</sequence>
<dbReference type="FunFam" id="2.40.10.10:FF:000002">
    <property type="entry name" value="Transmembrane protease serine"/>
    <property type="match status" value="1"/>
</dbReference>
<dbReference type="InterPro" id="IPR043504">
    <property type="entry name" value="Peptidase_S1_PA_chymotrypsin"/>
</dbReference>
<dbReference type="PROSITE" id="PS00135">
    <property type="entry name" value="TRYPSIN_SER"/>
    <property type="match status" value="1"/>
</dbReference>
<keyword evidence="3 6" id="KW-0645">Protease</keyword>
<comment type="caution">
    <text evidence="6">The sequence shown here is derived from an EMBL/GenBank/DDBJ whole genome shotgun (WGS) entry which is preliminary data.</text>
</comment>
<dbReference type="PRINTS" id="PR00722">
    <property type="entry name" value="CHYMOTRYPSIN"/>
</dbReference>
<dbReference type="AlphaFoldDB" id="A0AAD5U528"/>
<feature type="chain" id="PRO_5042267352" evidence="4">
    <location>
        <begin position="21"/>
        <end position="276"/>
    </location>
</feature>
<dbReference type="Gene3D" id="2.40.10.10">
    <property type="entry name" value="Trypsin-like serine proteases"/>
    <property type="match status" value="2"/>
</dbReference>
<dbReference type="PROSITE" id="PS00134">
    <property type="entry name" value="TRYPSIN_HIS"/>
    <property type="match status" value="1"/>
</dbReference>
<dbReference type="SMART" id="SM00020">
    <property type="entry name" value="Tryp_SPc"/>
    <property type="match status" value="1"/>
</dbReference>
<name>A0AAD5U528_9FUNG</name>
<dbReference type="InterPro" id="IPR009003">
    <property type="entry name" value="Peptidase_S1_PA"/>
</dbReference>
<keyword evidence="3" id="KW-0720">Serine protease</keyword>
<dbReference type="InterPro" id="IPR001254">
    <property type="entry name" value="Trypsin_dom"/>
</dbReference>
<comment type="similarity">
    <text evidence="1">Belongs to the peptidase S1 family.</text>
</comment>
<feature type="signal peptide" evidence="4">
    <location>
        <begin position="1"/>
        <end position="20"/>
    </location>
</feature>
<dbReference type="PANTHER" id="PTHR24276">
    <property type="entry name" value="POLYSERASE-RELATED"/>
    <property type="match status" value="1"/>
</dbReference>
<dbReference type="SUPFAM" id="SSF50494">
    <property type="entry name" value="Trypsin-like serine proteases"/>
    <property type="match status" value="1"/>
</dbReference>
<dbReference type="PROSITE" id="PS50240">
    <property type="entry name" value="TRYPSIN_DOM"/>
    <property type="match status" value="1"/>
</dbReference>
<evidence type="ECO:0000256" key="3">
    <source>
        <dbReference type="RuleBase" id="RU363034"/>
    </source>
</evidence>
<dbReference type="GO" id="GO:0004252">
    <property type="term" value="F:serine-type endopeptidase activity"/>
    <property type="evidence" value="ECO:0007669"/>
    <property type="project" value="InterPro"/>
</dbReference>
<keyword evidence="3" id="KW-0378">Hydrolase</keyword>